<dbReference type="Pfam" id="PF02902">
    <property type="entry name" value="Peptidase_C48"/>
    <property type="match status" value="1"/>
</dbReference>
<dbReference type="GO" id="GO:0006508">
    <property type="term" value="P:proteolysis"/>
    <property type="evidence" value="ECO:0007669"/>
    <property type="project" value="UniProtKB-KW"/>
</dbReference>
<evidence type="ECO:0000313" key="6">
    <source>
        <dbReference type="EMBL" id="KAK7264645.1"/>
    </source>
</evidence>
<gene>
    <name evidence="6" type="ORF">RJT34_32254</name>
</gene>
<feature type="domain" description="Ubiquitin-like protease family profile" evidence="5">
    <location>
        <begin position="1"/>
        <end position="104"/>
    </location>
</feature>
<dbReference type="PROSITE" id="PS50600">
    <property type="entry name" value="ULP_PROTEASE"/>
    <property type="match status" value="1"/>
</dbReference>
<keyword evidence="7" id="KW-1185">Reference proteome</keyword>
<dbReference type="GO" id="GO:0016929">
    <property type="term" value="F:deSUMOylase activity"/>
    <property type="evidence" value="ECO:0007669"/>
    <property type="project" value="TreeGrafter"/>
</dbReference>
<evidence type="ECO:0000256" key="4">
    <source>
        <dbReference type="ARBA" id="ARBA00022807"/>
    </source>
</evidence>
<dbReference type="GO" id="GO:0005634">
    <property type="term" value="C:nucleus"/>
    <property type="evidence" value="ECO:0007669"/>
    <property type="project" value="TreeGrafter"/>
</dbReference>
<evidence type="ECO:0000259" key="5">
    <source>
        <dbReference type="PROSITE" id="PS50600"/>
    </source>
</evidence>
<evidence type="ECO:0000313" key="7">
    <source>
        <dbReference type="Proteomes" id="UP001359559"/>
    </source>
</evidence>
<dbReference type="AlphaFoldDB" id="A0AAN9EZY0"/>
<keyword evidence="3" id="KW-0378">Hydrolase</keyword>
<reference evidence="6 7" key="1">
    <citation type="submission" date="2024-01" db="EMBL/GenBank/DDBJ databases">
        <title>The genomes of 5 underutilized Papilionoideae crops provide insights into root nodulation and disease resistance.</title>
        <authorList>
            <person name="Yuan L."/>
        </authorList>
    </citation>
    <scope>NUCLEOTIDE SEQUENCE [LARGE SCALE GENOMIC DNA]</scope>
    <source>
        <strain evidence="6">LY-2023</strain>
        <tissue evidence="6">Leaf</tissue>
    </source>
</reference>
<dbReference type="GO" id="GO:0016926">
    <property type="term" value="P:protein desumoylation"/>
    <property type="evidence" value="ECO:0007669"/>
    <property type="project" value="TreeGrafter"/>
</dbReference>
<dbReference type="InterPro" id="IPR038765">
    <property type="entry name" value="Papain-like_cys_pep_sf"/>
</dbReference>
<accession>A0AAN9EZY0</accession>
<keyword evidence="4" id="KW-0788">Thiol protease</keyword>
<dbReference type="Gene3D" id="3.40.395.10">
    <property type="entry name" value="Adenoviral Proteinase, Chain A"/>
    <property type="match status" value="1"/>
</dbReference>
<evidence type="ECO:0000256" key="2">
    <source>
        <dbReference type="ARBA" id="ARBA00022670"/>
    </source>
</evidence>
<dbReference type="SUPFAM" id="SSF54001">
    <property type="entry name" value="Cysteine proteinases"/>
    <property type="match status" value="1"/>
</dbReference>
<name>A0AAN9EZY0_CLITE</name>
<evidence type="ECO:0000256" key="1">
    <source>
        <dbReference type="ARBA" id="ARBA00005234"/>
    </source>
</evidence>
<evidence type="ECO:0000256" key="3">
    <source>
        <dbReference type="ARBA" id="ARBA00022801"/>
    </source>
</evidence>
<organism evidence="6 7">
    <name type="scientific">Clitoria ternatea</name>
    <name type="common">Butterfly pea</name>
    <dbReference type="NCBI Taxonomy" id="43366"/>
    <lineage>
        <taxon>Eukaryota</taxon>
        <taxon>Viridiplantae</taxon>
        <taxon>Streptophyta</taxon>
        <taxon>Embryophyta</taxon>
        <taxon>Tracheophyta</taxon>
        <taxon>Spermatophyta</taxon>
        <taxon>Magnoliopsida</taxon>
        <taxon>eudicotyledons</taxon>
        <taxon>Gunneridae</taxon>
        <taxon>Pentapetalae</taxon>
        <taxon>rosids</taxon>
        <taxon>fabids</taxon>
        <taxon>Fabales</taxon>
        <taxon>Fabaceae</taxon>
        <taxon>Papilionoideae</taxon>
        <taxon>50 kb inversion clade</taxon>
        <taxon>NPAAA clade</taxon>
        <taxon>indigoferoid/millettioid clade</taxon>
        <taxon>Phaseoleae</taxon>
        <taxon>Clitoria</taxon>
    </lineage>
</organism>
<dbReference type="PANTHER" id="PTHR12606:SF1">
    <property type="entry name" value="UBIQUITIN-LIKE-SPECIFIC PROTEASE 1A"/>
    <property type="match status" value="1"/>
</dbReference>
<dbReference type="PANTHER" id="PTHR12606">
    <property type="entry name" value="SENTRIN/SUMO-SPECIFIC PROTEASE"/>
    <property type="match status" value="1"/>
</dbReference>
<protein>
    <recommendedName>
        <fullName evidence="5">Ubiquitin-like protease family profile domain-containing protein</fullName>
    </recommendedName>
</protein>
<dbReference type="EMBL" id="JAYKXN010000008">
    <property type="protein sequence ID" value="KAK7264645.1"/>
    <property type="molecule type" value="Genomic_DNA"/>
</dbReference>
<sequence length="134" mass="15838">MHNIILCLIAAMLTGSWTLLSMFMWIEDLLVRGPMTSLQHIRDDLKALYMRIHTNVDRVTDVVKDKTGKDLDVSSWEREFVEDLPKQQNGYDCGVFMIKYADFHSRNLRLCFNQEHMPYFRLRTAKEILRLKAD</sequence>
<dbReference type="Proteomes" id="UP001359559">
    <property type="component" value="Unassembled WGS sequence"/>
</dbReference>
<proteinExistence type="inferred from homology"/>
<comment type="caution">
    <text evidence="6">The sequence shown here is derived from an EMBL/GenBank/DDBJ whole genome shotgun (WGS) entry which is preliminary data.</text>
</comment>
<dbReference type="InterPro" id="IPR003653">
    <property type="entry name" value="Peptidase_C48_C"/>
</dbReference>
<comment type="similarity">
    <text evidence="1">Belongs to the peptidase C48 family.</text>
</comment>
<keyword evidence="2" id="KW-0645">Protease</keyword>